<evidence type="ECO:0000313" key="1">
    <source>
        <dbReference type="EMBL" id="SFZ98876.1"/>
    </source>
</evidence>
<dbReference type="AlphaFoldDB" id="A0A1W1EFS3"/>
<sequence length="131" mass="15666">MHQEANRAEEKKIPLRHSRHYYDLAMMARSSVKEKALSNLELLEGVVAFKQRFYSSAWAKYEDAKVGTLKLLPPEFRYKELKADYISMRNMIFDKYIDFDEVMSILKDLEDEINGRNRQLNFKHLSKIYMH</sequence>
<reference evidence="1" key="1">
    <citation type="submission" date="2016-10" db="EMBL/GenBank/DDBJ databases">
        <authorList>
            <person name="de Groot N.N."/>
        </authorList>
    </citation>
    <scope>NUCLEOTIDE SEQUENCE</scope>
</reference>
<organism evidence="1">
    <name type="scientific">hydrothermal vent metagenome</name>
    <dbReference type="NCBI Taxonomy" id="652676"/>
    <lineage>
        <taxon>unclassified sequences</taxon>
        <taxon>metagenomes</taxon>
        <taxon>ecological metagenomes</taxon>
    </lineage>
</organism>
<proteinExistence type="predicted"/>
<dbReference type="InterPro" id="IPR014942">
    <property type="entry name" value="AbiEii"/>
</dbReference>
<name>A0A1W1EFS3_9ZZZZ</name>
<dbReference type="EMBL" id="FPKX01000065">
    <property type="protein sequence ID" value="SFZ98876.1"/>
    <property type="molecule type" value="Genomic_DNA"/>
</dbReference>
<protein>
    <submittedName>
        <fullName evidence="1">Uncharacterized protein</fullName>
    </submittedName>
</protein>
<accession>A0A1W1EFS3</accession>
<gene>
    <name evidence="1" type="ORF">MNB_SV-5-1067</name>
</gene>
<dbReference type="Pfam" id="PF08843">
    <property type="entry name" value="AbiEii"/>
    <property type="match status" value="1"/>
</dbReference>